<keyword evidence="5" id="KW-0325">Glycoprotein</keyword>
<proteinExistence type="inferred from homology"/>
<keyword evidence="4 6" id="KW-0378">Hydrolase</keyword>
<dbReference type="Pfam" id="PF00450">
    <property type="entry name" value="Peptidase_S10"/>
    <property type="match status" value="1"/>
</dbReference>
<evidence type="ECO:0000256" key="1">
    <source>
        <dbReference type="ARBA" id="ARBA00009431"/>
    </source>
</evidence>
<reference evidence="7 8" key="1">
    <citation type="submission" date="2020-01" db="EMBL/GenBank/DDBJ databases">
        <authorList>
            <person name="Gupta K D."/>
        </authorList>
    </citation>
    <scope>NUCLEOTIDE SEQUENCE [LARGE SCALE GENOMIC DNA]</scope>
</reference>
<dbReference type="PANTHER" id="PTHR11802">
    <property type="entry name" value="SERINE PROTEASE FAMILY S10 SERINE CARBOXYPEPTIDASE"/>
    <property type="match status" value="1"/>
</dbReference>
<gene>
    <name evidence="7" type="ORF">AAE3_LOCUS8306</name>
</gene>
<evidence type="ECO:0000256" key="6">
    <source>
        <dbReference type="RuleBase" id="RU361156"/>
    </source>
</evidence>
<dbReference type="GO" id="GO:0000324">
    <property type="term" value="C:fungal-type vacuole"/>
    <property type="evidence" value="ECO:0007669"/>
    <property type="project" value="TreeGrafter"/>
</dbReference>
<protein>
    <recommendedName>
        <fullName evidence="6">Carboxypeptidase</fullName>
        <ecNumber evidence="6">3.4.16.-</ecNumber>
    </recommendedName>
</protein>
<dbReference type="OrthoDB" id="443318at2759"/>
<dbReference type="EMBL" id="CACVBS010000052">
    <property type="protein sequence ID" value="CAA7266087.1"/>
    <property type="molecule type" value="Genomic_DNA"/>
</dbReference>
<dbReference type="Gene3D" id="3.40.50.1820">
    <property type="entry name" value="alpha/beta hydrolase"/>
    <property type="match status" value="1"/>
</dbReference>
<dbReference type="InterPro" id="IPR001563">
    <property type="entry name" value="Peptidase_S10"/>
</dbReference>
<dbReference type="GO" id="GO:0004185">
    <property type="term" value="F:serine-type carboxypeptidase activity"/>
    <property type="evidence" value="ECO:0007669"/>
    <property type="project" value="UniProtKB-UniRule"/>
</dbReference>
<organism evidence="7 8">
    <name type="scientific">Cyclocybe aegerita</name>
    <name type="common">Black poplar mushroom</name>
    <name type="synonym">Agrocybe aegerita</name>
    <dbReference type="NCBI Taxonomy" id="1973307"/>
    <lineage>
        <taxon>Eukaryota</taxon>
        <taxon>Fungi</taxon>
        <taxon>Dikarya</taxon>
        <taxon>Basidiomycota</taxon>
        <taxon>Agaricomycotina</taxon>
        <taxon>Agaricomycetes</taxon>
        <taxon>Agaricomycetidae</taxon>
        <taxon>Agaricales</taxon>
        <taxon>Agaricineae</taxon>
        <taxon>Bolbitiaceae</taxon>
        <taxon>Cyclocybe</taxon>
    </lineage>
</organism>
<dbReference type="PRINTS" id="PR00724">
    <property type="entry name" value="CRBOXYPTASEC"/>
</dbReference>
<dbReference type="GO" id="GO:0006508">
    <property type="term" value="P:proteolysis"/>
    <property type="evidence" value="ECO:0007669"/>
    <property type="project" value="UniProtKB-KW"/>
</dbReference>
<keyword evidence="8" id="KW-1185">Reference proteome</keyword>
<evidence type="ECO:0000256" key="3">
    <source>
        <dbReference type="ARBA" id="ARBA00022670"/>
    </source>
</evidence>
<sequence length="478" mass="51499">MLVVAIAALATLFLPWPSVLAAQIPVIDGVVGGVPKADTAPVRPKVLTTSATTPGKLRVVENSGVCEATPGVHQASGYGDLTATESIWFWFFAARSNPSTAPLALWFNGGPGSSSMIGLFQEHGPCRITNDSASVTLNPYSWNNNANVLYIDQPVGAGFSHGTLDVGTSQEAASDVWNFMQIFFSDSRFAKYATNDLAIWTESYGGHYGPTFAAHFLSQNAAIAAGAISGIRLNLKVLGVGDGLTDPLVQYPGYISYAANNPYHPLVSSSVISRANTSWTRTSATGSAGCKEQITNCYDGGTDFVCSEAQSFCNNNILSPLAGNYDVYYVPAMNPDPYPPDLTTYLNRIDESVYSNFANTGDWMRNSRPDLETVINAGVRTIVFDGDADYILNYIGVETMADALNTQFTSLYKQQTFKTYTVAGQATGQYKNAGNFSYVRIYRAGHEVPAYKFGNLAYEQAAAQMFTQIMSNQSLTPT</sequence>
<dbReference type="InterPro" id="IPR029058">
    <property type="entry name" value="AB_hydrolase_fold"/>
</dbReference>
<keyword evidence="3 6" id="KW-0645">Protease</keyword>
<keyword evidence="2 6" id="KW-0121">Carboxypeptidase</keyword>
<name>A0A8S0WMM1_CYCAE</name>
<keyword evidence="6" id="KW-0732">Signal</keyword>
<evidence type="ECO:0000256" key="5">
    <source>
        <dbReference type="ARBA" id="ARBA00023180"/>
    </source>
</evidence>
<dbReference type="EC" id="3.4.16.-" evidence="6"/>
<dbReference type="Gene3D" id="1.10.287.410">
    <property type="match status" value="1"/>
</dbReference>
<comment type="similarity">
    <text evidence="1 6">Belongs to the peptidase S10 family.</text>
</comment>
<dbReference type="SUPFAM" id="SSF53474">
    <property type="entry name" value="alpha/beta-Hydrolases"/>
    <property type="match status" value="1"/>
</dbReference>
<accession>A0A8S0WMM1</accession>
<evidence type="ECO:0000313" key="7">
    <source>
        <dbReference type="EMBL" id="CAA7266087.1"/>
    </source>
</evidence>
<feature type="signal peptide" evidence="6">
    <location>
        <begin position="1"/>
        <end position="21"/>
    </location>
</feature>
<comment type="caution">
    <text evidence="7">The sequence shown here is derived from an EMBL/GenBank/DDBJ whole genome shotgun (WGS) entry which is preliminary data.</text>
</comment>
<evidence type="ECO:0000256" key="2">
    <source>
        <dbReference type="ARBA" id="ARBA00022645"/>
    </source>
</evidence>
<dbReference type="InterPro" id="IPR018202">
    <property type="entry name" value="Ser_caboxypep_ser_AS"/>
</dbReference>
<feature type="chain" id="PRO_5035970159" description="Carboxypeptidase" evidence="6">
    <location>
        <begin position="22"/>
        <end position="478"/>
    </location>
</feature>
<dbReference type="PANTHER" id="PTHR11802:SF453">
    <property type="entry name" value="S1, PUTATIVE-RELATED"/>
    <property type="match status" value="1"/>
</dbReference>
<dbReference type="PROSITE" id="PS00131">
    <property type="entry name" value="CARBOXYPEPT_SER_SER"/>
    <property type="match status" value="1"/>
</dbReference>
<evidence type="ECO:0000256" key="4">
    <source>
        <dbReference type="ARBA" id="ARBA00022801"/>
    </source>
</evidence>
<dbReference type="AlphaFoldDB" id="A0A8S0WMM1"/>
<evidence type="ECO:0000313" key="8">
    <source>
        <dbReference type="Proteomes" id="UP000467700"/>
    </source>
</evidence>
<dbReference type="Proteomes" id="UP000467700">
    <property type="component" value="Unassembled WGS sequence"/>
</dbReference>